<dbReference type="Proteomes" id="UP000053237">
    <property type="component" value="Unassembled WGS sequence"/>
</dbReference>
<dbReference type="InParanoid" id="A0A024FW67"/>
<keyword evidence="2" id="KW-1185">Reference proteome</keyword>
<dbReference type="EMBL" id="CAIX01000442">
    <property type="protein sequence ID" value="CCI10899.1"/>
    <property type="molecule type" value="Genomic_DNA"/>
</dbReference>
<accession>A0A024FW67</accession>
<dbReference type="AlphaFoldDB" id="A0A024FW67"/>
<proteinExistence type="predicted"/>
<sequence length="102" mass="11038">MTPRSKALGTPTLEIFSDIAFSSDKKDHQSVTGSVVLELSTLYSFCIVQECSAADLLSKLKTRIFTLEALCFASIRVGVVIGSPRTCPTKLTVASECVLAWH</sequence>
<reference evidence="1 2" key="1">
    <citation type="submission" date="2012-05" db="EMBL/GenBank/DDBJ databases">
        <title>Recombination and specialization in a pathogen metapopulation.</title>
        <authorList>
            <person name="Gardiner A."/>
            <person name="Kemen E."/>
            <person name="Schultz-Larsen T."/>
            <person name="MacLean D."/>
            <person name="Van Oosterhout C."/>
            <person name="Jones J.D.G."/>
        </authorList>
    </citation>
    <scope>NUCLEOTIDE SEQUENCE [LARGE SCALE GENOMIC DNA]</scope>
    <source>
        <strain evidence="1 2">Ac Nc2</strain>
    </source>
</reference>
<protein>
    <submittedName>
        <fullName evidence="1">Uncharacterized protein</fullName>
    </submittedName>
</protein>
<gene>
    <name evidence="1" type="ORF">BN9_119310</name>
</gene>
<comment type="caution">
    <text evidence="1">The sequence shown here is derived from an EMBL/GenBank/DDBJ whole genome shotgun (WGS) entry which is preliminary data.</text>
</comment>
<evidence type="ECO:0000313" key="1">
    <source>
        <dbReference type="EMBL" id="CCI10899.1"/>
    </source>
</evidence>
<evidence type="ECO:0000313" key="2">
    <source>
        <dbReference type="Proteomes" id="UP000053237"/>
    </source>
</evidence>
<organism evidence="1 2">
    <name type="scientific">Albugo candida</name>
    <dbReference type="NCBI Taxonomy" id="65357"/>
    <lineage>
        <taxon>Eukaryota</taxon>
        <taxon>Sar</taxon>
        <taxon>Stramenopiles</taxon>
        <taxon>Oomycota</taxon>
        <taxon>Peronosporomycetes</taxon>
        <taxon>Albuginales</taxon>
        <taxon>Albuginaceae</taxon>
        <taxon>Albugo</taxon>
    </lineage>
</organism>
<name>A0A024FW67_9STRA</name>